<feature type="domain" description="C2H2-type" evidence="9">
    <location>
        <begin position="196"/>
        <end position="223"/>
    </location>
</feature>
<evidence type="ECO:0000256" key="8">
    <source>
        <dbReference type="SAM" id="MobiDB-lite"/>
    </source>
</evidence>
<feature type="domain" description="C2H2-type" evidence="9">
    <location>
        <begin position="253"/>
        <end position="280"/>
    </location>
</feature>
<evidence type="ECO:0000313" key="11">
    <source>
        <dbReference type="Proteomes" id="UP000694557"/>
    </source>
</evidence>
<feature type="region of interest" description="Disordered" evidence="8">
    <location>
        <begin position="1"/>
        <end position="20"/>
    </location>
</feature>
<dbReference type="GO" id="GO:0008270">
    <property type="term" value="F:zinc ion binding"/>
    <property type="evidence" value="ECO:0007669"/>
    <property type="project" value="UniProtKB-KW"/>
</dbReference>
<dbReference type="GeneTree" id="ENSGT01150000286939"/>
<dbReference type="GO" id="GO:0000981">
    <property type="term" value="F:DNA-binding transcription factor activity, RNA polymerase II-specific"/>
    <property type="evidence" value="ECO:0007669"/>
    <property type="project" value="TreeGrafter"/>
</dbReference>
<keyword evidence="3" id="KW-0677">Repeat</keyword>
<evidence type="ECO:0000256" key="7">
    <source>
        <dbReference type="PROSITE-ProRule" id="PRU00042"/>
    </source>
</evidence>
<name>A0A8C7JJT4_ONCKI</name>
<evidence type="ECO:0000256" key="6">
    <source>
        <dbReference type="ARBA" id="ARBA00023242"/>
    </source>
</evidence>
<dbReference type="Ensembl" id="ENSOKIT00005095917.1">
    <property type="protein sequence ID" value="ENSOKIP00005089742.1"/>
    <property type="gene ID" value="ENSOKIG00005039120.1"/>
</dbReference>
<keyword evidence="5" id="KW-0862">Zinc</keyword>
<dbReference type="GO" id="GO:0000978">
    <property type="term" value="F:RNA polymerase II cis-regulatory region sequence-specific DNA binding"/>
    <property type="evidence" value="ECO:0007669"/>
    <property type="project" value="TreeGrafter"/>
</dbReference>
<dbReference type="Gene3D" id="3.30.160.60">
    <property type="entry name" value="Classic Zinc Finger"/>
    <property type="match status" value="6"/>
</dbReference>
<comment type="subcellular location">
    <subcellularLocation>
        <location evidence="1">Nucleus</location>
    </subcellularLocation>
</comment>
<feature type="domain" description="C2H2-type" evidence="9">
    <location>
        <begin position="281"/>
        <end position="308"/>
    </location>
</feature>
<dbReference type="AlphaFoldDB" id="A0A8C7JJT4"/>
<keyword evidence="4 7" id="KW-0863">Zinc-finger</keyword>
<dbReference type="GO" id="GO:0005634">
    <property type="term" value="C:nucleus"/>
    <property type="evidence" value="ECO:0007669"/>
    <property type="project" value="UniProtKB-SubCell"/>
</dbReference>
<evidence type="ECO:0000256" key="4">
    <source>
        <dbReference type="ARBA" id="ARBA00022771"/>
    </source>
</evidence>
<dbReference type="FunFam" id="3.30.160.60:FF:000145">
    <property type="entry name" value="Zinc finger protein 574"/>
    <property type="match status" value="1"/>
</dbReference>
<sequence>EEKHDLGAGSETIGLTERSELRGLVTQTQFLPSNPQRRLLYSPSPRAASTSSPRRTSPLQATGANMNPSPTTPPHPQTHSFKVTSTTPRRLTPRLVAAVALHLKRSPSTPQPIAFTGSLHSGFKKSPQSPLMFQQARRYLQSQPMWLPPVPYQLQQAPQAPPKRLAKNQCAYCGRVLSSTASLESHASLHTGKRPFVCSACGKDFPILKGLNRHACVHGDQRGHQCPQCSKTFVYRVGLTKHEQMVHSGVRPFICPICDKRFVIRRDMETHLRVHTGEKPFACSLCVKRFKRRVELNVHLRWHNGEKRHWCSYCGKGFLDYNNLKRHKLTFSICPFKTQLYRF</sequence>
<evidence type="ECO:0000256" key="1">
    <source>
        <dbReference type="ARBA" id="ARBA00004123"/>
    </source>
</evidence>
<keyword evidence="11" id="KW-1185">Reference proteome</keyword>
<keyword evidence="6" id="KW-0539">Nucleus</keyword>
<keyword evidence="2" id="KW-0479">Metal-binding</keyword>
<dbReference type="PANTHER" id="PTHR10032">
    <property type="entry name" value="ZINC FINGER PROTEIN WITH KRAB AND SCAN DOMAINS"/>
    <property type="match status" value="1"/>
</dbReference>
<dbReference type="PROSITE" id="PS00028">
    <property type="entry name" value="ZINC_FINGER_C2H2_1"/>
    <property type="match status" value="5"/>
</dbReference>
<dbReference type="InterPro" id="IPR027756">
    <property type="entry name" value="Ovo-like"/>
</dbReference>
<protein>
    <recommendedName>
        <fullName evidence="9">C2H2-type domain-containing protein</fullName>
    </recommendedName>
</protein>
<feature type="domain" description="C2H2-type" evidence="9">
    <location>
        <begin position="309"/>
        <end position="328"/>
    </location>
</feature>
<feature type="region of interest" description="Disordered" evidence="8">
    <location>
        <begin position="26"/>
        <end position="89"/>
    </location>
</feature>
<dbReference type="Proteomes" id="UP000694557">
    <property type="component" value="Unassembled WGS sequence"/>
</dbReference>
<evidence type="ECO:0000256" key="5">
    <source>
        <dbReference type="ARBA" id="ARBA00022833"/>
    </source>
</evidence>
<reference evidence="10" key="2">
    <citation type="submission" date="2025-09" db="UniProtKB">
        <authorList>
            <consortium name="Ensembl"/>
        </authorList>
    </citation>
    <scope>IDENTIFICATION</scope>
</reference>
<dbReference type="Pfam" id="PF00096">
    <property type="entry name" value="zf-C2H2"/>
    <property type="match status" value="3"/>
</dbReference>
<accession>A0A8C7JJT4</accession>
<evidence type="ECO:0000259" key="9">
    <source>
        <dbReference type="PROSITE" id="PS50157"/>
    </source>
</evidence>
<dbReference type="InterPro" id="IPR036236">
    <property type="entry name" value="Znf_C2H2_sf"/>
</dbReference>
<feature type="compositionally biased region" description="Polar residues" evidence="8">
    <location>
        <begin position="26"/>
        <end position="36"/>
    </location>
</feature>
<dbReference type="SMART" id="SM00355">
    <property type="entry name" value="ZnF_C2H2"/>
    <property type="match status" value="6"/>
</dbReference>
<dbReference type="InterPro" id="IPR013087">
    <property type="entry name" value="Znf_C2H2_type"/>
</dbReference>
<evidence type="ECO:0000256" key="2">
    <source>
        <dbReference type="ARBA" id="ARBA00022723"/>
    </source>
</evidence>
<dbReference type="GO" id="GO:0009913">
    <property type="term" value="P:epidermal cell differentiation"/>
    <property type="evidence" value="ECO:0007669"/>
    <property type="project" value="TreeGrafter"/>
</dbReference>
<feature type="domain" description="C2H2-type" evidence="9">
    <location>
        <begin position="168"/>
        <end position="195"/>
    </location>
</feature>
<dbReference type="PANTHER" id="PTHR10032:SF272">
    <property type="entry name" value="OVO-LIKE ZINC FINGER 1A-RELATED"/>
    <property type="match status" value="1"/>
</dbReference>
<feature type="domain" description="C2H2-type" evidence="9">
    <location>
        <begin position="224"/>
        <end position="252"/>
    </location>
</feature>
<evidence type="ECO:0000313" key="10">
    <source>
        <dbReference type="Ensembl" id="ENSOKIP00005089742.1"/>
    </source>
</evidence>
<proteinExistence type="predicted"/>
<dbReference type="FunFam" id="3.30.160.60:FF:000690">
    <property type="entry name" value="Zinc finger protein 354C"/>
    <property type="match status" value="1"/>
</dbReference>
<reference evidence="10" key="1">
    <citation type="submission" date="2025-08" db="UniProtKB">
        <authorList>
            <consortium name="Ensembl"/>
        </authorList>
    </citation>
    <scope>IDENTIFICATION</scope>
</reference>
<evidence type="ECO:0000256" key="3">
    <source>
        <dbReference type="ARBA" id="ARBA00022737"/>
    </source>
</evidence>
<dbReference type="PROSITE" id="PS50157">
    <property type="entry name" value="ZINC_FINGER_C2H2_2"/>
    <property type="match status" value="6"/>
</dbReference>
<dbReference type="SUPFAM" id="SSF57667">
    <property type="entry name" value="beta-beta-alpha zinc fingers"/>
    <property type="match status" value="3"/>
</dbReference>
<feature type="compositionally biased region" description="Low complexity" evidence="8">
    <location>
        <begin position="42"/>
        <end position="58"/>
    </location>
</feature>
<organism evidence="10 11">
    <name type="scientific">Oncorhynchus kisutch</name>
    <name type="common">Coho salmon</name>
    <name type="synonym">Salmo kisutch</name>
    <dbReference type="NCBI Taxonomy" id="8019"/>
    <lineage>
        <taxon>Eukaryota</taxon>
        <taxon>Metazoa</taxon>
        <taxon>Chordata</taxon>
        <taxon>Craniata</taxon>
        <taxon>Vertebrata</taxon>
        <taxon>Euteleostomi</taxon>
        <taxon>Actinopterygii</taxon>
        <taxon>Neopterygii</taxon>
        <taxon>Teleostei</taxon>
        <taxon>Protacanthopterygii</taxon>
        <taxon>Salmoniformes</taxon>
        <taxon>Salmonidae</taxon>
        <taxon>Salmoninae</taxon>
        <taxon>Oncorhynchus</taxon>
    </lineage>
</organism>